<dbReference type="Proteomes" id="UP000659654">
    <property type="component" value="Unassembled WGS sequence"/>
</dbReference>
<proteinExistence type="predicted"/>
<dbReference type="AlphaFoldDB" id="A0A1I7SQE0"/>
<evidence type="ECO:0000313" key="3">
    <source>
        <dbReference type="EMBL" id="CAG9109769.1"/>
    </source>
</evidence>
<feature type="compositionally biased region" description="Polar residues" evidence="1">
    <location>
        <begin position="7"/>
        <end position="39"/>
    </location>
</feature>
<gene>
    <name evidence="2" type="ORF">BXYJ_LOCUS7282</name>
</gene>
<evidence type="ECO:0000313" key="6">
    <source>
        <dbReference type="WBParaSite" id="BXY_1525000.1"/>
    </source>
</evidence>
<protein>
    <submittedName>
        <fullName evidence="2">(pine wood nematode) hypothetical protein</fullName>
    </submittedName>
</protein>
<reference evidence="3" key="2">
    <citation type="submission" date="2020-08" db="EMBL/GenBank/DDBJ databases">
        <authorList>
            <person name="Kikuchi T."/>
        </authorList>
    </citation>
    <scope>NUCLEOTIDE SEQUENCE</scope>
    <source>
        <strain evidence="2">Ka4C1</strain>
    </source>
</reference>
<dbReference type="EMBL" id="CAJFCV020000003">
    <property type="protein sequence ID" value="CAG9109769.1"/>
    <property type="molecule type" value="Genomic_DNA"/>
</dbReference>
<dbReference type="Proteomes" id="UP000095284">
    <property type="component" value="Unplaced"/>
</dbReference>
<feature type="region of interest" description="Disordered" evidence="1">
    <location>
        <begin position="1"/>
        <end position="39"/>
    </location>
</feature>
<keyword evidence="5" id="KW-1185">Reference proteome</keyword>
<dbReference type="OrthoDB" id="7454926at2759"/>
<dbReference type="WBParaSite" id="BXY_1525000.1">
    <property type="protein sequence ID" value="BXY_1525000.1"/>
    <property type="gene ID" value="BXY_1525000"/>
</dbReference>
<dbReference type="Proteomes" id="UP000582659">
    <property type="component" value="Unassembled WGS sequence"/>
</dbReference>
<evidence type="ECO:0000313" key="4">
    <source>
        <dbReference type="Proteomes" id="UP000095284"/>
    </source>
</evidence>
<reference evidence="6" key="1">
    <citation type="submission" date="2016-11" db="UniProtKB">
        <authorList>
            <consortium name="WormBaseParasite"/>
        </authorList>
    </citation>
    <scope>IDENTIFICATION</scope>
</reference>
<evidence type="ECO:0000256" key="1">
    <source>
        <dbReference type="SAM" id="MobiDB-lite"/>
    </source>
</evidence>
<evidence type="ECO:0000313" key="5">
    <source>
        <dbReference type="Proteomes" id="UP000659654"/>
    </source>
</evidence>
<organism evidence="4 6">
    <name type="scientific">Bursaphelenchus xylophilus</name>
    <name type="common">Pinewood nematode worm</name>
    <name type="synonym">Aphelenchoides xylophilus</name>
    <dbReference type="NCBI Taxonomy" id="6326"/>
    <lineage>
        <taxon>Eukaryota</taxon>
        <taxon>Metazoa</taxon>
        <taxon>Ecdysozoa</taxon>
        <taxon>Nematoda</taxon>
        <taxon>Chromadorea</taxon>
        <taxon>Rhabditida</taxon>
        <taxon>Tylenchina</taxon>
        <taxon>Tylenchomorpha</taxon>
        <taxon>Aphelenchoidea</taxon>
        <taxon>Aphelenchoididae</taxon>
        <taxon>Bursaphelenchus</taxon>
    </lineage>
</organism>
<name>A0A1I7SQE0_BURXY</name>
<evidence type="ECO:0000313" key="2">
    <source>
        <dbReference type="EMBL" id="CAD5222314.1"/>
    </source>
</evidence>
<dbReference type="eggNOG" id="ENOG502RTAE">
    <property type="taxonomic scope" value="Eukaryota"/>
</dbReference>
<feature type="region of interest" description="Disordered" evidence="1">
    <location>
        <begin position="294"/>
        <end position="314"/>
    </location>
</feature>
<sequence>MGAQPGINHSNSQPRTFFNSANSDNRSVHQSRSDNNSFPNPSLTPYSCAFCSQSHDSASCQIVQDFDSRQRIVRENRLCLLCLQRGHIVAQCCYSRCSNCSGRHHVSLCGKLFPPSEPNANTHPETPVISVNPTPNPALSHFPRTNPVESVLPEIPVRRFRSNEPQEITQLPSPIVSYPAVSYPIVSPLIVSQSIASPIVSSIVSHPIVSHPIVSKSIVSPIVSSVVSSPILSSPIVKKSSSIPQDSSLNVRNPSDLVMVPHVRHRKWCRKKIVDRWQVLPLVNIGFTNLPQPDSPYDNLSESPHSSPSPSGCHFLPNQLPMEQRTRCKLKFLDLEPLHGQPFEDEYPDSLMTCSCPDVPNPNPPAIEEPYRCEPMVKERRGKVGMLATSLKPPILSHEFA</sequence>
<accession>A0A1I7SQE0</accession>
<dbReference type="EMBL" id="CAJFDI010000003">
    <property type="protein sequence ID" value="CAD5222314.1"/>
    <property type="molecule type" value="Genomic_DNA"/>
</dbReference>
<feature type="compositionally biased region" description="Low complexity" evidence="1">
    <location>
        <begin position="301"/>
        <end position="311"/>
    </location>
</feature>